<gene>
    <name evidence="2" type="ORF">IE81DRAFT_214904</name>
</gene>
<dbReference type="RefSeq" id="XP_025367789.1">
    <property type="nucleotide sequence ID" value="XM_025510996.1"/>
</dbReference>
<keyword evidence="3" id="KW-1185">Reference proteome</keyword>
<proteinExistence type="predicted"/>
<sequence>MWCSLLHRPNLPTPCPMRRAAPSTPNRVKSGHFYDPTWSSTSPLRRDCSRSSLKDPSTLAVDPDCTMRCAEIRSWARFARRLISASRACTMRAPKKPLLEPSNWESRIGPRPRGFWMG</sequence>
<dbReference type="EMBL" id="KZ819411">
    <property type="protein sequence ID" value="PWN40629.1"/>
    <property type="molecule type" value="Genomic_DNA"/>
</dbReference>
<reference evidence="2 3" key="1">
    <citation type="journal article" date="2018" name="Mol. Biol. Evol.">
        <title>Broad Genomic Sampling Reveals a Smut Pathogenic Ancestry of the Fungal Clade Ustilaginomycotina.</title>
        <authorList>
            <person name="Kijpornyongpan T."/>
            <person name="Mondo S.J."/>
            <person name="Barry K."/>
            <person name="Sandor L."/>
            <person name="Lee J."/>
            <person name="Lipzen A."/>
            <person name="Pangilinan J."/>
            <person name="LaButti K."/>
            <person name="Hainaut M."/>
            <person name="Henrissat B."/>
            <person name="Grigoriev I.V."/>
            <person name="Spatafora J.W."/>
            <person name="Aime M.C."/>
        </authorList>
    </citation>
    <scope>NUCLEOTIDE SEQUENCE [LARGE SCALE GENOMIC DNA]</scope>
    <source>
        <strain evidence="2 3">MCA 4658</strain>
    </source>
</reference>
<dbReference type="AlphaFoldDB" id="A0A316VSL1"/>
<feature type="region of interest" description="Disordered" evidence="1">
    <location>
        <begin position="14"/>
        <end position="53"/>
    </location>
</feature>
<dbReference type="InParanoid" id="A0A316VSL1"/>
<feature type="compositionally biased region" description="Basic and acidic residues" evidence="1">
    <location>
        <begin position="44"/>
        <end position="53"/>
    </location>
</feature>
<protein>
    <submittedName>
        <fullName evidence="2">Uncharacterized protein</fullName>
    </submittedName>
</protein>
<accession>A0A316VSL1</accession>
<dbReference type="GeneID" id="37032866"/>
<evidence type="ECO:0000256" key="1">
    <source>
        <dbReference type="SAM" id="MobiDB-lite"/>
    </source>
</evidence>
<evidence type="ECO:0000313" key="2">
    <source>
        <dbReference type="EMBL" id="PWN40629.1"/>
    </source>
</evidence>
<name>A0A316VSL1_9BASI</name>
<organism evidence="2 3">
    <name type="scientific">Ceraceosorus guamensis</name>
    <dbReference type="NCBI Taxonomy" id="1522189"/>
    <lineage>
        <taxon>Eukaryota</taxon>
        <taxon>Fungi</taxon>
        <taxon>Dikarya</taxon>
        <taxon>Basidiomycota</taxon>
        <taxon>Ustilaginomycotina</taxon>
        <taxon>Exobasidiomycetes</taxon>
        <taxon>Ceraceosorales</taxon>
        <taxon>Ceraceosoraceae</taxon>
        <taxon>Ceraceosorus</taxon>
    </lineage>
</organism>
<evidence type="ECO:0000313" key="3">
    <source>
        <dbReference type="Proteomes" id="UP000245783"/>
    </source>
</evidence>
<dbReference type="Proteomes" id="UP000245783">
    <property type="component" value="Unassembled WGS sequence"/>
</dbReference>